<dbReference type="Proteomes" id="UP000526942">
    <property type="component" value="Unassembled WGS sequence"/>
</dbReference>
<dbReference type="PANTHER" id="PTHR43696:SF9">
    <property type="entry name" value="COILED-COIL DOMAIN-CONTAINING PROTEIN 157"/>
    <property type="match status" value="1"/>
</dbReference>
<feature type="compositionally biased region" description="Polar residues" evidence="2">
    <location>
        <begin position="213"/>
        <end position="228"/>
    </location>
</feature>
<feature type="compositionally biased region" description="Polar residues" evidence="2">
    <location>
        <begin position="503"/>
        <end position="513"/>
    </location>
</feature>
<keyword evidence="4" id="KW-1185">Reference proteome</keyword>
<evidence type="ECO:0000256" key="2">
    <source>
        <dbReference type="SAM" id="MobiDB-lite"/>
    </source>
</evidence>
<gene>
    <name evidence="3" type="primary">Ccdc157</name>
    <name evidence="3" type="ORF">CORCON_R09866</name>
</gene>
<sequence>MAHLLGQPACMESLRADLRDLQAAVTHVSSLAGAVRFPSWKFPNQISCDLDLPALLERYSYTGDDPQFSQHSHVVLLELLIDSRLLLLLQTFTGYAENLLKEQSVRPPQAVGPCMSAGLTAKRFWSSVLKLGALYQQLQAEKKVCRKESPARQSTSQAGKLKKERPKHGSPDLLGSRTSAEVARSTSRSPSMSVHAPDSDASGSSLPRAACSTAKSSRSVHTQTTGSSLGPCDTCASAQASLRVVGKAIASICQSQNIPSALHKFQETVEESTGRRTLSANDMRYWASEQSRDLSRLSKHLQMLLQQVNPLKSQLEELEKQKDELQKQVEDFRRLLQVEKETQARQRKAAEQNLEAKNKEYSEAIARLEHDKDNLQRGTVLLDQRCCVSLEATKRTLLEEMRTTMVARSQVLELEEKVQLLGRQRESLGQELSTTSTQLEKEKARVESILKHQESLQAKQRALTQHLDSLDQEREELQASLGEAEEDKARLAEQLEESRERSGQQLRAQQENVSKLEEQARELKERERLLVLFPELHIPSEMQLEGTGNVAEDMEKQLQANGIRIRVMEQENVRLTSAVAELKAAADRGALK</sequence>
<comment type="caution">
    <text evidence="3">The sequence shown here is derived from an EMBL/GenBank/DDBJ whole genome shotgun (WGS) entry which is preliminary data.</text>
</comment>
<reference evidence="3 4" key="1">
    <citation type="submission" date="2019-09" db="EMBL/GenBank/DDBJ databases">
        <title>Bird 10,000 Genomes (B10K) Project - Family phase.</title>
        <authorList>
            <person name="Zhang G."/>
        </authorList>
    </citation>
    <scope>NUCLEOTIDE SEQUENCE [LARGE SCALE GENOMIC DNA]</scope>
    <source>
        <strain evidence="3">B10K-DU-011-20</strain>
        <tissue evidence="3">Muscle</tissue>
    </source>
</reference>
<feature type="region of interest" description="Disordered" evidence="2">
    <location>
        <begin position="494"/>
        <end position="513"/>
    </location>
</feature>
<keyword evidence="1" id="KW-0175">Coiled coil</keyword>
<dbReference type="EMBL" id="VXAM01000456">
    <property type="protein sequence ID" value="NXJ95106.1"/>
    <property type="molecule type" value="Genomic_DNA"/>
</dbReference>
<evidence type="ECO:0000256" key="1">
    <source>
        <dbReference type="SAM" id="Coils"/>
    </source>
</evidence>
<dbReference type="InterPro" id="IPR029681">
    <property type="entry name" value="CCDC157"/>
</dbReference>
<feature type="non-terminal residue" evidence="3">
    <location>
        <position position="592"/>
    </location>
</feature>
<dbReference type="OrthoDB" id="10051906at2759"/>
<name>A0A7L0FHN3_CORCN</name>
<proteinExistence type="predicted"/>
<accession>A0A7L0FHN3</accession>
<evidence type="ECO:0000313" key="4">
    <source>
        <dbReference type="Proteomes" id="UP000526942"/>
    </source>
</evidence>
<feature type="region of interest" description="Disordered" evidence="2">
    <location>
        <begin position="145"/>
        <end position="232"/>
    </location>
</feature>
<evidence type="ECO:0000313" key="3">
    <source>
        <dbReference type="EMBL" id="NXJ95106.1"/>
    </source>
</evidence>
<dbReference type="AlphaFoldDB" id="A0A7L0FHN3"/>
<feature type="coiled-coil region" evidence="1">
    <location>
        <begin position="551"/>
        <end position="585"/>
    </location>
</feature>
<feature type="compositionally biased region" description="Polar residues" evidence="2">
    <location>
        <begin position="176"/>
        <end position="192"/>
    </location>
</feature>
<protein>
    <submittedName>
        <fullName evidence="3">CC157 protein</fullName>
    </submittedName>
</protein>
<dbReference type="PANTHER" id="PTHR43696">
    <property type="entry name" value="COILED-COIL DOMAIN-CONTAINING PROTEIN 157"/>
    <property type="match status" value="1"/>
</dbReference>
<feature type="non-terminal residue" evidence="3">
    <location>
        <position position="1"/>
    </location>
</feature>
<feature type="coiled-coil region" evidence="1">
    <location>
        <begin position="301"/>
        <end position="378"/>
    </location>
</feature>
<organism evidence="3 4">
    <name type="scientific">Corythaixoides concolor</name>
    <name type="common">Grey go-away-bird</name>
    <dbReference type="NCBI Taxonomy" id="103956"/>
    <lineage>
        <taxon>Eukaryota</taxon>
        <taxon>Metazoa</taxon>
        <taxon>Chordata</taxon>
        <taxon>Craniata</taxon>
        <taxon>Vertebrata</taxon>
        <taxon>Euteleostomi</taxon>
        <taxon>Archelosauria</taxon>
        <taxon>Archosauria</taxon>
        <taxon>Dinosauria</taxon>
        <taxon>Saurischia</taxon>
        <taxon>Theropoda</taxon>
        <taxon>Coelurosauria</taxon>
        <taxon>Aves</taxon>
        <taxon>Neognathae</taxon>
        <taxon>Neoaves</taxon>
        <taxon>Otidimorphae</taxon>
        <taxon>Musophagiformes</taxon>
        <taxon>Musophagidae</taxon>
        <taxon>Corythaixoides</taxon>
    </lineage>
</organism>